<dbReference type="Proteomes" id="UP000663861">
    <property type="component" value="Unassembled WGS sequence"/>
</dbReference>
<dbReference type="GO" id="GO:0005737">
    <property type="term" value="C:cytoplasm"/>
    <property type="evidence" value="ECO:0007669"/>
    <property type="project" value="TreeGrafter"/>
</dbReference>
<feature type="compositionally biased region" description="Basic and acidic residues" evidence="6">
    <location>
        <begin position="176"/>
        <end position="186"/>
    </location>
</feature>
<dbReference type="PANTHER" id="PTHR46896:SF3">
    <property type="entry name" value="FI06413P-RELATED"/>
    <property type="match status" value="1"/>
</dbReference>
<dbReference type="InterPro" id="IPR003653">
    <property type="entry name" value="Peptidase_C48_C"/>
</dbReference>
<evidence type="ECO:0000256" key="5">
    <source>
        <dbReference type="ARBA" id="ARBA00022801"/>
    </source>
</evidence>
<keyword evidence="4" id="KW-0833">Ubl conjugation pathway</keyword>
<feature type="compositionally biased region" description="Basic and acidic residues" evidence="6">
    <location>
        <begin position="135"/>
        <end position="144"/>
    </location>
</feature>
<feature type="compositionally biased region" description="Low complexity" evidence="6">
    <location>
        <begin position="125"/>
        <end position="134"/>
    </location>
</feature>
<dbReference type="GO" id="GO:0070139">
    <property type="term" value="F:SUMO-specific endopeptidase activity"/>
    <property type="evidence" value="ECO:0007669"/>
    <property type="project" value="TreeGrafter"/>
</dbReference>
<dbReference type="AlphaFoldDB" id="A0A8H3BKZ3"/>
<feature type="compositionally biased region" description="Basic residues" evidence="6">
    <location>
        <begin position="1090"/>
        <end position="1103"/>
    </location>
</feature>
<evidence type="ECO:0000313" key="9">
    <source>
        <dbReference type="Proteomes" id="UP000663861"/>
    </source>
</evidence>
<dbReference type="InterPro" id="IPR038765">
    <property type="entry name" value="Papain-like_cys_pep_sf"/>
</dbReference>
<evidence type="ECO:0000256" key="4">
    <source>
        <dbReference type="ARBA" id="ARBA00022786"/>
    </source>
</evidence>
<protein>
    <recommendedName>
        <fullName evidence="7">Ubiquitin-like protease family profile domain-containing protein</fullName>
    </recommendedName>
</protein>
<feature type="compositionally biased region" description="Polar residues" evidence="6">
    <location>
        <begin position="209"/>
        <end position="221"/>
    </location>
</feature>
<feature type="region of interest" description="Disordered" evidence="6">
    <location>
        <begin position="1"/>
        <end position="284"/>
    </location>
</feature>
<dbReference type="EMBL" id="CAJMWY010001171">
    <property type="protein sequence ID" value="CAE6460442.1"/>
    <property type="molecule type" value="Genomic_DNA"/>
</dbReference>
<feature type="compositionally biased region" description="Low complexity" evidence="6">
    <location>
        <begin position="104"/>
        <end position="114"/>
    </location>
</feature>
<reference evidence="8" key="1">
    <citation type="submission" date="2021-01" db="EMBL/GenBank/DDBJ databases">
        <authorList>
            <person name="Kaushik A."/>
        </authorList>
    </citation>
    <scope>NUCLEOTIDE SEQUENCE</scope>
    <source>
        <strain evidence="8">AG4-RS23</strain>
    </source>
</reference>
<feature type="region of interest" description="Disordered" evidence="6">
    <location>
        <begin position="366"/>
        <end position="386"/>
    </location>
</feature>
<feature type="compositionally biased region" description="Basic and acidic residues" evidence="6">
    <location>
        <begin position="556"/>
        <end position="566"/>
    </location>
</feature>
<feature type="region of interest" description="Disordered" evidence="6">
    <location>
        <begin position="966"/>
        <end position="989"/>
    </location>
</feature>
<proteinExistence type="inferred from homology"/>
<dbReference type="GO" id="GO:0016926">
    <property type="term" value="P:protein desumoylation"/>
    <property type="evidence" value="ECO:0007669"/>
    <property type="project" value="TreeGrafter"/>
</dbReference>
<keyword evidence="2" id="KW-0597">Phosphoprotein</keyword>
<name>A0A8H3BKZ3_9AGAM</name>
<evidence type="ECO:0000259" key="7">
    <source>
        <dbReference type="PROSITE" id="PS50600"/>
    </source>
</evidence>
<dbReference type="GO" id="GO:0005634">
    <property type="term" value="C:nucleus"/>
    <property type="evidence" value="ECO:0007669"/>
    <property type="project" value="TreeGrafter"/>
</dbReference>
<keyword evidence="5" id="KW-0378">Hydrolase</keyword>
<feature type="region of interest" description="Disordered" evidence="6">
    <location>
        <begin position="554"/>
        <end position="589"/>
    </location>
</feature>
<feature type="compositionally biased region" description="Polar residues" evidence="6">
    <location>
        <begin position="246"/>
        <end position="261"/>
    </location>
</feature>
<dbReference type="SUPFAM" id="SSF54001">
    <property type="entry name" value="Cysteine proteinases"/>
    <property type="match status" value="1"/>
</dbReference>
<feature type="domain" description="Ubiquitin-like protease family profile" evidence="7">
    <location>
        <begin position="613"/>
        <end position="910"/>
    </location>
</feature>
<feature type="compositionally biased region" description="Basic residues" evidence="6">
    <location>
        <begin position="1144"/>
        <end position="1157"/>
    </location>
</feature>
<keyword evidence="3" id="KW-0645">Protease</keyword>
<evidence type="ECO:0000313" key="8">
    <source>
        <dbReference type="EMBL" id="CAE6460442.1"/>
    </source>
</evidence>
<sequence>MATRNERREIAAFHQASNGQADPPHDGRKKRPREDDISGGASRRRGSNIGNPFSGIGRSNLRDHRSNAGRTRKRDSSPSITSTDSHSNTTKTPLGYAAFGPRTGVLDGVGPPVDVAHDTQSPWGSSSIRRPSPKISKETNDKMDGTSNMGGTSEGEGTFSLAAVLGEATIPQTPERAGRRSEEPSSRARSRSSSDPINIIKINKAPHSVDNTPHSANSASHPINIDDDEIINVDPPPVSRRPASPKGTSIIQKGKVKQTTLMFEPKPSNPAVTPASTSTSPRVEGNLDKFLVPTSTQAVGTSMAGRKLVRSTPHVPVLSGGPTSKGNPIVVGATRPKASEGKISARMQGKVPAQGKARTSGLKILQQGEIPPSNHKPPPGSKTHDVRARDANARDVTLQIQEWYCDPNHYESSASSKGSYSLKFDGNMIKIVFSERPRTESKQLCLMRSDIDGFEVVDTAEDESYLWMVISLNEKALSQTHWQRVGLGDSKLVLLHFLESDDPGIHERWKALVQGMAKWAQKCTIIKSAMDSLIKRTTDRSSFHVPKIQDINDPTLQHELKTESKTRTPPAKPRTRSAVSNSNQGDIEKDTMPIIVPDSDEVVLVHPTGAGSVTINRGELARLEPGEFLNDSLIELGLKMWLNDLRLKDPNLVDQIHVFSSFFFKKLDAGRGKGCDYNSVKKWTSKFDLFSKRFIIIPINEHLHWYLAIICFPEHVLEAPLPQPQQQPTRVTRSSDTAVKSDQRMSSESDMQVDKTPLMDTEAGSPTVLGKMEIDSELASKSEKMAIDSTPLPESQASVVDVDPVLNDPPIVDMTNNDSEDKNPSQGGGTIKSEKTWILILDSLGGKHNRTVRILREYLQAEAQERHGKVVDIKDARLSGGLVEDKHLSVPVQPNWCDCGVYLLHYVEVFYANPLEIIALPPGAKRKTKEASNRYDELWRTDQVKNKRTIFREKLHQLSAEWLGSKHATSKNRVPTPGTLPPNRTTEPAPLSYLQADASIQEIDPPETRNMTAAVVIEPSGTIPAPQHVLGYPDSPGTTIKDPEGASSDADDRAVEGIVRSANPAVETSPTTEALPIDLLSGNQPSPGSKTRRGKKSGSKHGSKASAVEGIVRSANPAVETSPTTEVALPIDLLSGNQPSPGSKTRRGKKSGSKHGSKASSESSIELKCDPTSSPEL</sequence>
<feature type="region of interest" description="Disordered" evidence="6">
    <location>
        <begin position="723"/>
        <end position="765"/>
    </location>
</feature>
<dbReference type="Gene3D" id="3.40.395.10">
    <property type="entry name" value="Adenoviral Proteinase, Chain A"/>
    <property type="match status" value="1"/>
</dbReference>
<dbReference type="PANTHER" id="PTHR46896">
    <property type="entry name" value="SENTRIN-SPECIFIC PROTEASE"/>
    <property type="match status" value="1"/>
</dbReference>
<accession>A0A8H3BKZ3</accession>
<dbReference type="PROSITE" id="PS50600">
    <property type="entry name" value="ULP_PROTEASE"/>
    <property type="match status" value="1"/>
</dbReference>
<feature type="compositionally biased region" description="Low complexity" evidence="6">
    <location>
        <begin position="77"/>
        <end position="87"/>
    </location>
</feature>
<dbReference type="InterPro" id="IPR051947">
    <property type="entry name" value="Sentrin-specific_protease"/>
</dbReference>
<organism evidence="8 9">
    <name type="scientific">Rhizoctonia solani</name>
    <dbReference type="NCBI Taxonomy" id="456999"/>
    <lineage>
        <taxon>Eukaryota</taxon>
        <taxon>Fungi</taxon>
        <taxon>Dikarya</taxon>
        <taxon>Basidiomycota</taxon>
        <taxon>Agaricomycotina</taxon>
        <taxon>Agaricomycetes</taxon>
        <taxon>Cantharellales</taxon>
        <taxon>Ceratobasidiaceae</taxon>
        <taxon>Rhizoctonia</taxon>
    </lineage>
</organism>
<comment type="similarity">
    <text evidence="1">Belongs to the peptidase C48 family.</text>
</comment>
<dbReference type="OrthoDB" id="3275607at2759"/>
<evidence type="ECO:0000256" key="2">
    <source>
        <dbReference type="ARBA" id="ARBA00022553"/>
    </source>
</evidence>
<dbReference type="GO" id="GO:0006508">
    <property type="term" value="P:proteolysis"/>
    <property type="evidence" value="ECO:0007669"/>
    <property type="project" value="UniProtKB-KW"/>
</dbReference>
<feature type="region of interest" description="Disordered" evidence="6">
    <location>
        <begin position="1025"/>
        <end position="1177"/>
    </location>
</feature>
<feature type="compositionally biased region" description="Polar residues" evidence="6">
    <location>
        <begin position="729"/>
        <end position="738"/>
    </location>
</feature>
<dbReference type="Pfam" id="PF02902">
    <property type="entry name" value="Peptidase_C48"/>
    <property type="match status" value="1"/>
</dbReference>
<evidence type="ECO:0000256" key="6">
    <source>
        <dbReference type="SAM" id="MobiDB-lite"/>
    </source>
</evidence>
<comment type="caution">
    <text evidence="8">The sequence shown here is derived from an EMBL/GenBank/DDBJ whole genome shotgun (WGS) entry which is preliminary data.</text>
</comment>
<gene>
    <name evidence="8" type="ORF">RDB_LOCUS67947</name>
</gene>
<evidence type="ECO:0000256" key="1">
    <source>
        <dbReference type="ARBA" id="ARBA00005234"/>
    </source>
</evidence>
<feature type="compositionally biased region" description="Polar residues" evidence="6">
    <location>
        <begin position="270"/>
        <end position="281"/>
    </location>
</feature>
<evidence type="ECO:0000256" key="3">
    <source>
        <dbReference type="ARBA" id="ARBA00022670"/>
    </source>
</evidence>
<feature type="compositionally biased region" description="Basic and acidic residues" evidence="6">
    <location>
        <begin position="1"/>
        <end position="11"/>
    </location>
</feature>